<dbReference type="GO" id="GO:0016020">
    <property type="term" value="C:membrane"/>
    <property type="evidence" value="ECO:0007669"/>
    <property type="project" value="UniProtKB-SubCell"/>
</dbReference>
<comment type="function">
    <text evidence="1 7">May be involved in both secretory and endocytic intracellular trafficking in the endosomal/prevacuolar compartments.</text>
</comment>
<keyword evidence="6 7" id="KW-0472">Membrane</keyword>
<feature type="transmembrane region" description="Helical" evidence="7">
    <location>
        <begin position="105"/>
        <end position="122"/>
    </location>
</feature>
<keyword evidence="4 7" id="KW-0812">Transmembrane</keyword>
<keyword evidence="5 7" id="KW-1133">Transmembrane helix</keyword>
<dbReference type="Proteomes" id="UP001567538">
    <property type="component" value="Unassembled WGS sequence"/>
</dbReference>
<proteinExistence type="inferred from homology"/>
<feature type="transmembrane region" description="Helical" evidence="7">
    <location>
        <begin position="33"/>
        <end position="51"/>
    </location>
</feature>
<feature type="transmembrane region" description="Helical" evidence="7">
    <location>
        <begin position="82"/>
        <end position="99"/>
    </location>
</feature>
<evidence type="ECO:0000256" key="5">
    <source>
        <dbReference type="ARBA" id="ARBA00022989"/>
    </source>
</evidence>
<dbReference type="AlphaFoldDB" id="A0ABD1GS59"/>
<evidence type="ECO:0000313" key="8">
    <source>
        <dbReference type="EMBL" id="KAL1546809.1"/>
    </source>
</evidence>
<evidence type="ECO:0000256" key="2">
    <source>
        <dbReference type="ARBA" id="ARBA00004141"/>
    </source>
</evidence>
<accession>A0ABD1GS59</accession>
<keyword evidence="9" id="KW-1185">Reference proteome</keyword>
<dbReference type="InterPro" id="IPR004895">
    <property type="entry name" value="Prenylated_rab_accept_PRA1"/>
</dbReference>
<sequence length="151" mass="16928">MLRPWPQFLDQSALRPPVSLSESTHRVTQNLRYFLPNYVVLTLIIFLVTLLTRPHSLLFFLCLFAAWAYLVLASVDPLTNQRFAIGFLAVATFGALFWTRFWVKLFLSLAIGAVLALVHGVLRLPGDSIEDSPYASLLNAVDNPRGGYASF</sequence>
<reference evidence="8 9" key="1">
    <citation type="submission" date="2024-06" db="EMBL/GenBank/DDBJ databases">
        <title>A chromosome level genome sequence of Diviner's sage (Salvia divinorum).</title>
        <authorList>
            <person name="Ford S.A."/>
            <person name="Ro D.-K."/>
            <person name="Ness R.W."/>
            <person name="Phillips M.A."/>
        </authorList>
    </citation>
    <scope>NUCLEOTIDE SEQUENCE [LARGE SCALE GENOMIC DNA]</scope>
    <source>
        <strain evidence="8">SAF-2024a</strain>
        <tissue evidence="8">Leaf</tissue>
    </source>
</reference>
<dbReference type="PANTHER" id="PTHR19317:SF81">
    <property type="entry name" value="PRA1 FAMILY PROTEIN D"/>
    <property type="match status" value="1"/>
</dbReference>
<organism evidence="8 9">
    <name type="scientific">Salvia divinorum</name>
    <name type="common">Maria pastora</name>
    <name type="synonym">Diviner's sage</name>
    <dbReference type="NCBI Taxonomy" id="28513"/>
    <lineage>
        <taxon>Eukaryota</taxon>
        <taxon>Viridiplantae</taxon>
        <taxon>Streptophyta</taxon>
        <taxon>Embryophyta</taxon>
        <taxon>Tracheophyta</taxon>
        <taxon>Spermatophyta</taxon>
        <taxon>Magnoliopsida</taxon>
        <taxon>eudicotyledons</taxon>
        <taxon>Gunneridae</taxon>
        <taxon>Pentapetalae</taxon>
        <taxon>asterids</taxon>
        <taxon>lamiids</taxon>
        <taxon>Lamiales</taxon>
        <taxon>Lamiaceae</taxon>
        <taxon>Nepetoideae</taxon>
        <taxon>Mentheae</taxon>
        <taxon>Salviinae</taxon>
        <taxon>Salvia</taxon>
        <taxon>Salvia subgen. Calosphace</taxon>
    </lineage>
</organism>
<evidence type="ECO:0000313" key="9">
    <source>
        <dbReference type="Proteomes" id="UP001567538"/>
    </source>
</evidence>
<evidence type="ECO:0000256" key="1">
    <source>
        <dbReference type="ARBA" id="ARBA00002501"/>
    </source>
</evidence>
<dbReference type="GO" id="GO:0016192">
    <property type="term" value="P:vesicle-mediated transport"/>
    <property type="evidence" value="ECO:0007669"/>
    <property type="project" value="UniProtKB-ARBA"/>
</dbReference>
<evidence type="ECO:0000256" key="3">
    <source>
        <dbReference type="ARBA" id="ARBA00006483"/>
    </source>
</evidence>
<feature type="transmembrane region" description="Helical" evidence="7">
    <location>
        <begin position="57"/>
        <end position="75"/>
    </location>
</feature>
<name>A0ABD1GS59_SALDI</name>
<gene>
    <name evidence="8" type="ORF">AAHA92_23358</name>
</gene>
<comment type="subcellular location">
    <subcellularLocation>
        <location evidence="2 7">Membrane</location>
        <topology evidence="2 7">Multi-pass membrane protein</topology>
    </subcellularLocation>
</comment>
<evidence type="ECO:0000256" key="4">
    <source>
        <dbReference type="ARBA" id="ARBA00022692"/>
    </source>
</evidence>
<dbReference type="Pfam" id="PF03208">
    <property type="entry name" value="PRA1"/>
    <property type="match status" value="1"/>
</dbReference>
<evidence type="ECO:0000256" key="7">
    <source>
        <dbReference type="RuleBase" id="RU363107"/>
    </source>
</evidence>
<dbReference type="GO" id="GO:0005783">
    <property type="term" value="C:endoplasmic reticulum"/>
    <property type="evidence" value="ECO:0007669"/>
    <property type="project" value="UniProtKB-ARBA"/>
</dbReference>
<comment type="similarity">
    <text evidence="3 7">Belongs to the PRA1 family.</text>
</comment>
<protein>
    <recommendedName>
        <fullName evidence="7">PRA1 family protein</fullName>
    </recommendedName>
</protein>
<dbReference type="EMBL" id="JBEAFC010000008">
    <property type="protein sequence ID" value="KAL1546809.1"/>
    <property type="molecule type" value="Genomic_DNA"/>
</dbReference>
<comment type="caution">
    <text evidence="8">The sequence shown here is derived from an EMBL/GenBank/DDBJ whole genome shotgun (WGS) entry which is preliminary data.</text>
</comment>
<evidence type="ECO:0000256" key="6">
    <source>
        <dbReference type="ARBA" id="ARBA00023136"/>
    </source>
</evidence>
<dbReference type="PANTHER" id="PTHR19317">
    <property type="entry name" value="PRENYLATED RAB ACCEPTOR 1-RELATED"/>
    <property type="match status" value="1"/>
</dbReference>
<keyword evidence="7" id="KW-0813">Transport</keyword>